<evidence type="ECO:0000313" key="9">
    <source>
        <dbReference type="Proteomes" id="UP000054099"/>
    </source>
</evidence>
<dbReference type="InterPro" id="IPR018063">
    <property type="entry name" value="SAM_MeTrfase_RsmI_CS"/>
</dbReference>
<dbReference type="Gene3D" id="3.30.950.10">
    <property type="entry name" value="Methyltransferase, Cobalt-precorrin-4 Transmethylase, Domain 2"/>
    <property type="match status" value="1"/>
</dbReference>
<comment type="function">
    <text evidence="6">Catalyzes the 2'-O-methylation of the ribose of cytidine 1402 (C1402) in 16S rRNA.</text>
</comment>
<evidence type="ECO:0000256" key="5">
    <source>
        <dbReference type="ARBA" id="ARBA00022691"/>
    </source>
</evidence>
<keyword evidence="3 6" id="KW-0489">Methyltransferase</keyword>
<dbReference type="PROSITE" id="PS01296">
    <property type="entry name" value="RSMI"/>
    <property type="match status" value="1"/>
</dbReference>
<dbReference type="NCBIfam" id="TIGR00096">
    <property type="entry name" value="16S rRNA (cytidine(1402)-2'-O)-methyltransferase"/>
    <property type="match status" value="1"/>
</dbReference>
<dbReference type="FunFam" id="3.40.1010.10:FF:000002">
    <property type="entry name" value="Ribosomal RNA small subunit methyltransferase I"/>
    <property type="match status" value="1"/>
</dbReference>
<sequence>MWQQKSYQEQHETGVLYLVPTPIGNLEDITYRAIRILKEADYIGAEDTRQTKKLCNYFEIQTPLLSYHEHNKEASGVKMIDRLKEGKTIAIVSDAGTPAISDPGYELVVSALKENIPVIPLPGANAALSSLIASGLDTKDFYFYGFLPRGKKEKREQLERLKFYPFTIIFYESPHRLKETLSVLHEVLGDRQLSMARELTKKYEEFIRGTLTEVLEWAKNTEIRGEFCLIVEGSENEPGEENGETEWWEPLTMVEHVEHYIEQEQLKSKDAIKRAAADRNVSKREVYQAYHVEQEQNNGI</sequence>
<dbReference type="RefSeq" id="WP_061975987.1">
    <property type="nucleotide sequence ID" value="NZ_FMAV01000009.1"/>
</dbReference>
<name>A0A0V8IPD2_9BACL</name>
<evidence type="ECO:0000256" key="2">
    <source>
        <dbReference type="ARBA" id="ARBA00022552"/>
    </source>
</evidence>
<keyword evidence="2 6" id="KW-0698">rRNA processing</keyword>
<feature type="domain" description="Tetrapyrrole methylase" evidence="7">
    <location>
        <begin position="16"/>
        <end position="214"/>
    </location>
</feature>
<dbReference type="OrthoDB" id="9809084at2"/>
<dbReference type="PANTHER" id="PTHR46111:SF1">
    <property type="entry name" value="RIBOSOMAL RNA SMALL SUBUNIT METHYLTRANSFERASE I"/>
    <property type="match status" value="1"/>
</dbReference>
<comment type="caution">
    <text evidence="8">The sequence shown here is derived from an EMBL/GenBank/DDBJ whole genome shotgun (WGS) entry which is preliminary data.</text>
</comment>
<dbReference type="EMBL" id="LNQN01000011">
    <property type="protein sequence ID" value="KSU76556.1"/>
    <property type="molecule type" value="Genomic_DNA"/>
</dbReference>
<dbReference type="Gene3D" id="3.40.1010.10">
    <property type="entry name" value="Cobalt-precorrin-4 Transmethylase, Domain 1"/>
    <property type="match status" value="1"/>
</dbReference>
<accession>A0A0V8IPD2</accession>
<keyword evidence="5 6" id="KW-0949">S-adenosyl-L-methionine</keyword>
<comment type="subcellular location">
    <subcellularLocation>
        <location evidence="6">Cytoplasm</location>
    </subcellularLocation>
</comment>
<dbReference type="EC" id="2.1.1.198" evidence="6"/>
<dbReference type="InterPro" id="IPR014777">
    <property type="entry name" value="4pyrrole_Mease_sub1"/>
</dbReference>
<evidence type="ECO:0000256" key="6">
    <source>
        <dbReference type="HAMAP-Rule" id="MF_01877"/>
    </source>
</evidence>
<dbReference type="InterPro" id="IPR008189">
    <property type="entry name" value="rRNA_ssu_MeTfrase_I"/>
</dbReference>
<dbReference type="InterPro" id="IPR014776">
    <property type="entry name" value="4pyrrole_Mease_sub2"/>
</dbReference>
<organism evidence="8 9">
    <name type="scientific">Fictibacillus enclensis</name>
    <dbReference type="NCBI Taxonomy" id="1017270"/>
    <lineage>
        <taxon>Bacteria</taxon>
        <taxon>Bacillati</taxon>
        <taxon>Bacillota</taxon>
        <taxon>Bacilli</taxon>
        <taxon>Bacillales</taxon>
        <taxon>Fictibacillaceae</taxon>
        <taxon>Fictibacillus</taxon>
    </lineage>
</organism>
<evidence type="ECO:0000259" key="7">
    <source>
        <dbReference type="Pfam" id="PF00590"/>
    </source>
</evidence>
<dbReference type="SUPFAM" id="SSF53790">
    <property type="entry name" value="Tetrapyrrole methylase"/>
    <property type="match status" value="1"/>
</dbReference>
<comment type="catalytic activity">
    <reaction evidence="6">
        <text>cytidine(1402) in 16S rRNA + S-adenosyl-L-methionine = 2'-O-methylcytidine(1402) in 16S rRNA + S-adenosyl-L-homocysteine + H(+)</text>
        <dbReference type="Rhea" id="RHEA:42924"/>
        <dbReference type="Rhea" id="RHEA-COMP:10285"/>
        <dbReference type="Rhea" id="RHEA-COMP:10286"/>
        <dbReference type="ChEBI" id="CHEBI:15378"/>
        <dbReference type="ChEBI" id="CHEBI:57856"/>
        <dbReference type="ChEBI" id="CHEBI:59789"/>
        <dbReference type="ChEBI" id="CHEBI:74495"/>
        <dbReference type="ChEBI" id="CHEBI:82748"/>
        <dbReference type="EC" id="2.1.1.198"/>
    </reaction>
</comment>
<protein>
    <recommendedName>
        <fullName evidence="6">Ribosomal RNA small subunit methyltransferase I</fullName>
        <ecNumber evidence="6">2.1.1.198</ecNumber>
    </recommendedName>
    <alternativeName>
        <fullName evidence="6">16S rRNA 2'-O-ribose C1402 methyltransferase</fullName>
    </alternativeName>
    <alternativeName>
        <fullName evidence="6">rRNA (cytidine-2'-O-)-methyltransferase RsmI</fullName>
    </alternativeName>
</protein>
<evidence type="ECO:0000256" key="4">
    <source>
        <dbReference type="ARBA" id="ARBA00022679"/>
    </source>
</evidence>
<dbReference type="GO" id="GO:0005737">
    <property type="term" value="C:cytoplasm"/>
    <property type="evidence" value="ECO:0007669"/>
    <property type="project" value="UniProtKB-SubCell"/>
</dbReference>
<evidence type="ECO:0000256" key="1">
    <source>
        <dbReference type="ARBA" id="ARBA00022490"/>
    </source>
</evidence>
<dbReference type="InterPro" id="IPR000878">
    <property type="entry name" value="4pyrrol_Mease"/>
</dbReference>
<reference evidence="8 9" key="1">
    <citation type="journal article" date="2014" name="Antonie Van Leeuwenhoek">
        <title>Fictibacillus enclensis sp. nov., isolated from marine sediment.</title>
        <authorList>
            <person name="Dastager S.G."/>
            <person name="Mawlankar R."/>
            <person name="Srinivasan K."/>
            <person name="Tang S.K."/>
            <person name="Lee J.C."/>
            <person name="Ramana V.V."/>
            <person name="Shouche Y.S."/>
        </authorList>
    </citation>
    <scope>NUCLEOTIDE SEQUENCE [LARGE SCALE GENOMIC DNA]</scope>
    <source>
        <strain evidence="8 9">NIO-1003</strain>
    </source>
</reference>
<dbReference type="HAMAP" id="MF_01877">
    <property type="entry name" value="16SrRNA_methyltr_I"/>
    <property type="match status" value="1"/>
</dbReference>
<dbReference type="InterPro" id="IPR035996">
    <property type="entry name" value="4pyrrol_Methylase_sf"/>
</dbReference>
<keyword evidence="4 6" id="KW-0808">Transferase</keyword>
<gene>
    <name evidence="6" type="primary">rsmI</name>
    <name evidence="8" type="ORF">AS030_22590</name>
</gene>
<dbReference type="AlphaFoldDB" id="A0A0V8IPD2"/>
<dbReference type="CDD" id="cd11648">
    <property type="entry name" value="RsmI"/>
    <property type="match status" value="1"/>
</dbReference>
<comment type="similarity">
    <text evidence="6">Belongs to the methyltransferase superfamily. RsmI family.</text>
</comment>
<dbReference type="PIRSF" id="PIRSF005917">
    <property type="entry name" value="MTase_YraL"/>
    <property type="match status" value="1"/>
</dbReference>
<proteinExistence type="inferred from homology"/>
<dbReference type="Pfam" id="PF00590">
    <property type="entry name" value="TP_methylase"/>
    <property type="match status" value="1"/>
</dbReference>
<dbReference type="GO" id="GO:0070677">
    <property type="term" value="F:rRNA (cytosine-2'-O-)-methyltransferase activity"/>
    <property type="evidence" value="ECO:0007669"/>
    <property type="project" value="UniProtKB-UniRule"/>
</dbReference>
<evidence type="ECO:0000313" key="8">
    <source>
        <dbReference type="EMBL" id="KSU76556.1"/>
    </source>
</evidence>
<keyword evidence="1 6" id="KW-0963">Cytoplasm</keyword>
<evidence type="ECO:0000256" key="3">
    <source>
        <dbReference type="ARBA" id="ARBA00022603"/>
    </source>
</evidence>
<dbReference type="FunFam" id="3.30.950.10:FF:000002">
    <property type="entry name" value="Ribosomal RNA small subunit methyltransferase I"/>
    <property type="match status" value="1"/>
</dbReference>
<dbReference type="PANTHER" id="PTHR46111">
    <property type="entry name" value="RIBOSOMAL RNA SMALL SUBUNIT METHYLTRANSFERASE I"/>
    <property type="match status" value="1"/>
</dbReference>
<keyword evidence="9" id="KW-1185">Reference proteome</keyword>
<dbReference type="Proteomes" id="UP000054099">
    <property type="component" value="Unassembled WGS sequence"/>
</dbReference>